<keyword evidence="1" id="KW-0812">Transmembrane</keyword>
<dbReference type="Proteomes" id="UP001217918">
    <property type="component" value="Unassembled WGS sequence"/>
</dbReference>
<dbReference type="Pfam" id="PF06687">
    <property type="entry name" value="SUR7"/>
    <property type="match status" value="1"/>
</dbReference>
<dbReference type="InterPro" id="IPR052413">
    <property type="entry name" value="SUR7_domain"/>
</dbReference>
<keyword evidence="1" id="KW-1133">Transmembrane helix</keyword>
<evidence type="ECO:0000256" key="2">
    <source>
        <dbReference type="SAM" id="SignalP"/>
    </source>
</evidence>
<proteinExistence type="predicted"/>
<dbReference type="InterPro" id="IPR009571">
    <property type="entry name" value="SUR7/Rim9-like_fungi"/>
</dbReference>
<feature type="transmembrane region" description="Helical" evidence="1">
    <location>
        <begin position="232"/>
        <end position="256"/>
    </location>
</feature>
<feature type="transmembrane region" description="Helical" evidence="1">
    <location>
        <begin position="200"/>
        <end position="225"/>
    </location>
</feature>
<keyword evidence="4" id="KW-1185">Reference proteome</keyword>
<dbReference type="AlphaFoldDB" id="A0AAD9I5M7"/>
<dbReference type="GO" id="GO:0005886">
    <property type="term" value="C:plasma membrane"/>
    <property type="evidence" value="ECO:0007669"/>
    <property type="project" value="InterPro"/>
</dbReference>
<gene>
    <name evidence="3" type="ORF">P8C59_005841</name>
</gene>
<name>A0AAD9I5M7_9PEZI</name>
<dbReference type="GO" id="GO:0031505">
    <property type="term" value="P:fungal-type cell wall organization"/>
    <property type="evidence" value="ECO:0007669"/>
    <property type="project" value="TreeGrafter"/>
</dbReference>
<dbReference type="GO" id="GO:0051285">
    <property type="term" value="C:cell cortex of cell tip"/>
    <property type="evidence" value="ECO:0007669"/>
    <property type="project" value="TreeGrafter"/>
</dbReference>
<accession>A0AAD9I5M7</accession>
<keyword evidence="1" id="KW-0472">Membrane</keyword>
<dbReference type="PANTHER" id="PTHR28019">
    <property type="entry name" value="CELL MEMBRANE PROTEIN YLR413W-RELATED"/>
    <property type="match status" value="1"/>
</dbReference>
<comment type="caution">
    <text evidence="3">The sequence shown here is derived from an EMBL/GenBank/DDBJ whole genome shotgun (WGS) entry which is preliminary data.</text>
</comment>
<feature type="transmembrane region" description="Helical" evidence="1">
    <location>
        <begin position="284"/>
        <end position="305"/>
    </location>
</feature>
<evidence type="ECO:0000256" key="1">
    <source>
        <dbReference type="SAM" id="Phobius"/>
    </source>
</evidence>
<protein>
    <submittedName>
        <fullName evidence="3">Uncharacterized protein</fullName>
    </submittedName>
</protein>
<dbReference type="PANTHER" id="PTHR28019:SF7">
    <property type="entry name" value="SUR7 PROTEIN"/>
    <property type="match status" value="1"/>
</dbReference>
<feature type="signal peptide" evidence="2">
    <location>
        <begin position="1"/>
        <end position="30"/>
    </location>
</feature>
<evidence type="ECO:0000313" key="4">
    <source>
        <dbReference type="Proteomes" id="UP001217918"/>
    </source>
</evidence>
<organism evidence="3 4">
    <name type="scientific">Phyllachora maydis</name>
    <dbReference type="NCBI Taxonomy" id="1825666"/>
    <lineage>
        <taxon>Eukaryota</taxon>
        <taxon>Fungi</taxon>
        <taxon>Dikarya</taxon>
        <taxon>Ascomycota</taxon>
        <taxon>Pezizomycotina</taxon>
        <taxon>Sordariomycetes</taxon>
        <taxon>Sordariomycetidae</taxon>
        <taxon>Phyllachorales</taxon>
        <taxon>Phyllachoraceae</taxon>
        <taxon>Phyllachora</taxon>
    </lineage>
</organism>
<keyword evidence="2" id="KW-0732">Signal</keyword>
<dbReference type="EMBL" id="JAQQPM010000005">
    <property type="protein sequence ID" value="KAK2071413.1"/>
    <property type="molecule type" value="Genomic_DNA"/>
</dbReference>
<reference evidence="3" key="1">
    <citation type="journal article" date="2023" name="Mol. Plant Microbe Interact.">
        <title>Elucidating the Obligate Nature and Biological Capacity of an Invasive Fungal Corn Pathogen.</title>
        <authorList>
            <person name="MacCready J.S."/>
            <person name="Roggenkamp E.M."/>
            <person name="Gdanetz K."/>
            <person name="Chilvers M.I."/>
        </authorList>
    </citation>
    <scope>NUCLEOTIDE SEQUENCE</scope>
    <source>
        <strain evidence="3">PM02</strain>
    </source>
</reference>
<feature type="chain" id="PRO_5042158305" evidence="2">
    <location>
        <begin position="31"/>
        <end position="362"/>
    </location>
</feature>
<sequence length="362" mass="38502">MAKAPIGIPIVASLAAFVLVLLALLSGSRQGFLERCDMVTFNTSQLGKNLISTSTGGNSPSTTTECSTGSFDAKLCSASAAVDSAVSSAIDAVETDLVSALDRIEDELADKLAQTLGIQEFYSLHVLDACEGNYQPNATADGARRNVTSCEPVLVTGYNISAVLDHQLRIGPFNLSLSHLQFSQELQDDLNTLHGITEAFAIMFIIGAGFTGLELVASVLSLYLVPRHERLALILNPALSSLAAFTLVLAGLVATIGAHTTVDKVNGAGADVGLSAAVGVEFEAFVWTGAGLMMVTLAWYLFHLVRFRRGYSIRPAAAAAPAPSRQLSEMDEKHNQPRHVRTGEGAWGKFRESFVSGWSRRT</sequence>
<evidence type="ECO:0000313" key="3">
    <source>
        <dbReference type="EMBL" id="KAK2071413.1"/>
    </source>
</evidence>